<dbReference type="PROSITE" id="PS51186">
    <property type="entry name" value="GNAT"/>
    <property type="match status" value="1"/>
</dbReference>
<dbReference type="EMBL" id="PVXP01000012">
    <property type="protein sequence ID" value="PRR85746.1"/>
    <property type="molecule type" value="Genomic_DNA"/>
</dbReference>
<accession>A0A2T0BPD7</accession>
<sequence length="168" mass="20534">MLEIEMKFKGIEISNVWQQDLTRIKKWMEMKNTFAREETDLDKLTERFLESYISECEFFLKIEKRGKLIGILKGRVEFKIQNELWIWFFNLDKISDDSGLKNTILKKLMDYFSREYDTSVFFTRIIKNEIRNLNFWKRMGFNAVRRVKNFYNVNDKYMDMIIMRKIGA</sequence>
<keyword evidence="3" id="KW-1185">Reference proteome</keyword>
<dbReference type="RefSeq" id="WP_106008698.1">
    <property type="nucleotide sequence ID" value="NZ_JALCPJ010000014.1"/>
</dbReference>
<name>A0A2T0BPD7_9CLOT</name>
<dbReference type="SUPFAM" id="SSF55729">
    <property type="entry name" value="Acyl-CoA N-acyltransferases (Nat)"/>
    <property type="match status" value="1"/>
</dbReference>
<evidence type="ECO:0000259" key="1">
    <source>
        <dbReference type="PROSITE" id="PS51186"/>
    </source>
</evidence>
<dbReference type="OrthoDB" id="1952641at2"/>
<evidence type="ECO:0000313" key="2">
    <source>
        <dbReference type="EMBL" id="PRR85746.1"/>
    </source>
</evidence>
<dbReference type="AlphaFoldDB" id="A0A2T0BPD7"/>
<feature type="domain" description="N-acetyltransferase" evidence="1">
    <location>
        <begin position="11"/>
        <end position="168"/>
    </location>
</feature>
<reference evidence="2 3" key="1">
    <citation type="submission" date="2018-03" db="EMBL/GenBank/DDBJ databases">
        <title>Genome sequence of Clostridium luticellarii DSM 29923.</title>
        <authorList>
            <person name="Poehlein A."/>
            <person name="Daniel R."/>
        </authorList>
    </citation>
    <scope>NUCLEOTIDE SEQUENCE [LARGE SCALE GENOMIC DNA]</scope>
    <source>
        <strain evidence="2 3">DSM 29923</strain>
    </source>
</reference>
<dbReference type="InterPro" id="IPR000182">
    <property type="entry name" value="GNAT_dom"/>
</dbReference>
<dbReference type="Proteomes" id="UP000237798">
    <property type="component" value="Unassembled WGS sequence"/>
</dbReference>
<dbReference type="Pfam" id="PF13420">
    <property type="entry name" value="Acetyltransf_4"/>
    <property type="match status" value="1"/>
</dbReference>
<gene>
    <name evidence="2" type="ORF">CLLU_12350</name>
</gene>
<comment type="caution">
    <text evidence="2">The sequence shown here is derived from an EMBL/GenBank/DDBJ whole genome shotgun (WGS) entry which is preliminary data.</text>
</comment>
<dbReference type="InterPro" id="IPR016181">
    <property type="entry name" value="Acyl_CoA_acyltransferase"/>
</dbReference>
<dbReference type="Gene3D" id="3.40.630.30">
    <property type="match status" value="1"/>
</dbReference>
<organism evidence="2 3">
    <name type="scientific">Clostridium luticellarii</name>
    <dbReference type="NCBI Taxonomy" id="1691940"/>
    <lineage>
        <taxon>Bacteria</taxon>
        <taxon>Bacillati</taxon>
        <taxon>Bacillota</taxon>
        <taxon>Clostridia</taxon>
        <taxon>Eubacteriales</taxon>
        <taxon>Clostridiaceae</taxon>
        <taxon>Clostridium</taxon>
    </lineage>
</organism>
<evidence type="ECO:0000313" key="3">
    <source>
        <dbReference type="Proteomes" id="UP000237798"/>
    </source>
</evidence>
<dbReference type="GO" id="GO:0016747">
    <property type="term" value="F:acyltransferase activity, transferring groups other than amino-acyl groups"/>
    <property type="evidence" value="ECO:0007669"/>
    <property type="project" value="InterPro"/>
</dbReference>
<proteinExistence type="predicted"/>
<protein>
    <recommendedName>
        <fullName evidence="1">N-acetyltransferase domain-containing protein</fullName>
    </recommendedName>
</protein>